<keyword evidence="1" id="KW-0597">Phosphoprotein</keyword>
<name>A0ABV2QLQ5_9MICO</name>
<dbReference type="SUPFAM" id="SSF50249">
    <property type="entry name" value="Nucleic acid-binding proteins"/>
    <property type="match status" value="1"/>
</dbReference>
<keyword evidence="3" id="KW-0812">Transmembrane</keyword>
<dbReference type="PROSITE" id="PS51857">
    <property type="entry name" value="CSD_2"/>
    <property type="match status" value="1"/>
</dbReference>
<organism evidence="5 6">
    <name type="scientific">Conyzicola nivalis</name>
    <dbReference type="NCBI Taxonomy" id="1477021"/>
    <lineage>
        <taxon>Bacteria</taxon>
        <taxon>Bacillati</taxon>
        <taxon>Actinomycetota</taxon>
        <taxon>Actinomycetes</taxon>
        <taxon>Micrococcales</taxon>
        <taxon>Microbacteriaceae</taxon>
        <taxon>Conyzicola</taxon>
    </lineage>
</organism>
<dbReference type="EMBL" id="JBEPSJ010000001">
    <property type="protein sequence ID" value="MET4581990.1"/>
    <property type="molecule type" value="Genomic_DNA"/>
</dbReference>
<dbReference type="InterPro" id="IPR012340">
    <property type="entry name" value="NA-bd_OB-fold"/>
</dbReference>
<proteinExistence type="predicted"/>
<reference evidence="5 6" key="1">
    <citation type="submission" date="2024-06" db="EMBL/GenBank/DDBJ databases">
        <title>Sorghum-associated microbial communities from plants grown in Nebraska, USA.</title>
        <authorList>
            <person name="Schachtman D."/>
        </authorList>
    </citation>
    <scope>NUCLEOTIDE SEQUENCE [LARGE SCALE GENOMIC DNA]</scope>
    <source>
        <strain evidence="5 6">2857</strain>
    </source>
</reference>
<dbReference type="InterPro" id="IPR010718">
    <property type="entry name" value="DUF1294"/>
</dbReference>
<dbReference type="Proteomes" id="UP001549257">
    <property type="component" value="Unassembled WGS sequence"/>
</dbReference>
<dbReference type="Pfam" id="PF06961">
    <property type="entry name" value="DUF1294"/>
    <property type="match status" value="1"/>
</dbReference>
<dbReference type="Gene3D" id="2.40.50.140">
    <property type="entry name" value="Nucleic acid-binding proteins"/>
    <property type="match status" value="1"/>
</dbReference>
<dbReference type="PANTHER" id="PTHR12962:SF1">
    <property type="entry name" value="COLD SHOCK DOMAIN-CONTAINING PROTEIN CG9705"/>
    <property type="match status" value="1"/>
</dbReference>
<evidence type="ECO:0000256" key="2">
    <source>
        <dbReference type="SAM" id="MobiDB-lite"/>
    </source>
</evidence>
<comment type="caution">
    <text evidence="5">The sequence shown here is derived from an EMBL/GenBank/DDBJ whole genome shotgun (WGS) entry which is preliminary data.</text>
</comment>
<evidence type="ECO:0000256" key="3">
    <source>
        <dbReference type="SAM" id="Phobius"/>
    </source>
</evidence>
<feature type="transmembrane region" description="Helical" evidence="3">
    <location>
        <begin position="99"/>
        <end position="119"/>
    </location>
</feature>
<keyword evidence="3" id="KW-1133">Transmembrane helix</keyword>
<feature type="transmembrane region" description="Helical" evidence="3">
    <location>
        <begin position="193"/>
        <end position="218"/>
    </location>
</feature>
<sequence length="220" mass="23502">MASRGERFSGTLSSWNDDRGFGFVSPLGSGRRVFVHISAFPPGSARPLVGDTLSFGIESSDGKDRATAVSSSRPVRFVAGGGSRASDRRTPPRAPRPKAAPALPSYLILAAFAALYLGVWSEGRIPIWVHALYIGASVITVVVYAVDKRAAGTSRRRVPENTLHLLELAGGWPGAIVAQQTLRHKTAKRSFRIAFWTVVAVNVLLFVALATPLVAALLDL</sequence>
<feature type="domain" description="CSD" evidence="4">
    <location>
        <begin position="7"/>
        <end position="71"/>
    </location>
</feature>
<evidence type="ECO:0000259" key="4">
    <source>
        <dbReference type="PROSITE" id="PS51857"/>
    </source>
</evidence>
<protein>
    <submittedName>
        <fullName evidence="5">Uncharacterized membrane protein YsdA (DUF1294 family)/cold shock CspA family protein</fullName>
    </submittedName>
</protein>
<gene>
    <name evidence="5" type="ORF">ABIE21_001480</name>
</gene>
<dbReference type="SMART" id="SM00357">
    <property type="entry name" value="CSP"/>
    <property type="match status" value="1"/>
</dbReference>
<feature type="transmembrane region" description="Helical" evidence="3">
    <location>
        <begin position="125"/>
        <end position="146"/>
    </location>
</feature>
<dbReference type="Pfam" id="PF00313">
    <property type="entry name" value="CSD"/>
    <property type="match status" value="1"/>
</dbReference>
<dbReference type="PANTHER" id="PTHR12962">
    <property type="entry name" value="CALCIUM-REGULATED HEAT STABLE PROTEIN CRHSP-24-RELATED"/>
    <property type="match status" value="1"/>
</dbReference>
<keyword evidence="3" id="KW-0472">Membrane</keyword>
<dbReference type="InterPro" id="IPR002059">
    <property type="entry name" value="CSP_DNA-bd"/>
</dbReference>
<dbReference type="CDD" id="cd04458">
    <property type="entry name" value="CSP_CDS"/>
    <property type="match status" value="1"/>
</dbReference>
<dbReference type="RefSeq" id="WP_354024146.1">
    <property type="nucleotide sequence ID" value="NZ_JBEPSJ010000001.1"/>
</dbReference>
<feature type="region of interest" description="Disordered" evidence="2">
    <location>
        <begin position="77"/>
        <end position="98"/>
    </location>
</feature>
<evidence type="ECO:0000313" key="6">
    <source>
        <dbReference type="Proteomes" id="UP001549257"/>
    </source>
</evidence>
<keyword evidence="6" id="KW-1185">Reference proteome</keyword>
<dbReference type="InterPro" id="IPR052069">
    <property type="entry name" value="Ca-reg_mRNA-binding_domain"/>
</dbReference>
<evidence type="ECO:0000313" key="5">
    <source>
        <dbReference type="EMBL" id="MET4581990.1"/>
    </source>
</evidence>
<dbReference type="InterPro" id="IPR011129">
    <property type="entry name" value="CSD"/>
</dbReference>
<accession>A0ABV2QLQ5</accession>
<evidence type="ECO:0000256" key="1">
    <source>
        <dbReference type="ARBA" id="ARBA00022553"/>
    </source>
</evidence>